<dbReference type="AlphaFoldDB" id="A0A165R804"/>
<feature type="compositionally biased region" description="Polar residues" evidence="1">
    <location>
        <begin position="42"/>
        <end position="63"/>
    </location>
</feature>
<evidence type="ECO:0000313" key="2">
    <source>
        <dbReference type="EMBL" id="KZT23438.1"/>
    </source>
</evidence>
<feature type="region of interest" description="Disordered" evidence="1">
    <location>
        <begin position="33"/>
        <end position="63"/>
    </location>
</feature>
<reference evidence="2 3" key="1">
    <citation type="journal article" date="2016" name="Mol. Biol. Evol.">
        <title>Comparative Genomics of Early-Diverging Mushroom-Forming Fungi Provides Insights into the Origins of Lignocellulose Decay Capabilities.</title>
        <authorList>
            <person name="Nagy L.G."/>
            <person name="Riley R."/>
            <person name="Tritt A."/>
            <person name="Adam C."/>
            <person name="Daum C."/>
            <person name="Floudas D."/>
            <person name="Sun H."/>
            <person name="Yadav J.S."/>
            <person name="Pangilinan J."/>
            <person name="Larsson K.H."/>
            <person name="Matsuura K."/>
            <person name="Barry K."/>
            <person name="Labutti K."/>
            <person name="Kuo R."/>
            <person name="Ohm R.A."/>
            <person name="Bhattacharya S.S."/>
            <person name="Shirouzu T."/>
            <person name="Yoshinaga Y."/>
            <person name="Martin F.M."/>
            <person name="Grigoriev I.V."/>
            <person name="Hibbett D.S."/>
        </authorList>
    </citation>
    <scope>NUCLEOTIDE SEQUENCE [LARGE SCALE GENOMIC DNA]</scope>
    <source>
        <strain evidence="2 3">HHB14362 ss-1</strain>
    </source>
</reference>
<sequence length="73" mass="7904">MSALDVTLRKDNDRTSVDKLSARLGRLSTISPSERRSLKSFEPSSSDVGVTEQSSASTWTPSSPHTLFIGSAY</sequence>
<accession>A0A165R804</accession>
<evidence type="ECO:0000313" key="3">
    <source>
        <dbReference type="Proteomes" id="UP000076761"/>
    </source>
</evidence>
<proteinExistence type="predicted"/>
<keyword evidence="3" id="KW-1185">Reference proteome</keyword>
<protein>
    <submittedName>
        <fullName evidence="2">Uncharacterized protein</fullName>
    </submittedName>
</protein>
<dbReference type="InParanoid" id="A0A165R804"/>
<dbReference type="EMBL" id="KV425585">
    <property type="protein sequence ID" value="KZT23438.1"/>
    <property type="molecule type" value="Genomic_DNA"/>
</dbReference>
<dbReference type="Proteomes" id="UP000076761">
    <property type="component" value="Unassembled WGS sequence"/>
</dbReference>
<evidence type="ECO:0000256" key="1">
    <source>
        <dbReference type="SAM" id="MobiDB-lite"/>
    </source>
</evidence>
<organism evidence="2 3">
    <name type="scientific">Neolentinus lepideus HHB14362 ss-1</name>
    <dbReference type="NCBI Taxonomy" id="1314782"/>
    <lineage>
        <taxon>Eukaryota</taxon>
        <taxon>Fungi</taxon>
        <taxon>Dikarya</taxon>
        <taxon>Basidiomycota</taxon>
        <taxon>Agaricomycotina</taxon>
        <taxon>Agaricomycetes</taxon>
        <taxon>Gloeophyllales</taxon>
        <taxon>Gloeophyllaceae</taxon>
        <taxon>Neolentinus</taxon>
    </lineage>
</organism>
<gene>
    <name evidence="2" type="ORF">NEOLEDRAFT_546340</name>
</gene>
<name>A0A165R804_9AGAM</name>